<dbReference type="RefSeq" id="WP_220681015.1">
    <property type="nucleotide sequence ID" value="NZ_CP037968.1"/>
</dbReference>
<dbReference type="InterPro" id="IPR029035">
    <property type="entry name" value="DHS-like_NAD/FAD-binding_dom"/>
</dbReference>
<evidence type="ECO:0000256" key="2">
    <source>
        <dbReference type="ARBA" id="ARBA00022679"/>
    </source>
</evidence>
<keyword evidence="2 3" id="KW-0808">Transferase</keyword>
<dbReference type="AlphaFoldDB" id="A0A8G1A3E1"/>
<accession>A0A8G1A3E1</accession>
<dbReference type="Gene3D" id="3.40.910.10">
    <property type="entry name" value="Deoxyhypusine synthase"/>
    <property type="match status" value="1"/>
</dbReference>
<dbReference type="Proteomes" id="UP000826709">
    <property type="component" value="Chromosome"/>
</dbReference>
<dbReference type="Pfam" id="PF01916">
    <property type="entry name" value="DS"/>
    <property type="match status" value="1"/>
</dbReference>
<dbReference type="EC" id="2.5.1.46" evidence="3"/>
<dbReference type="KEGG" id="mfk:E2N92_09840"/>
<evidence type="ECO:0000313" key="4">
    <source>
        <dbReference type="Proteomes" id="UP000826709"/>
    </source>
</evidence>
<dbReference type="GO" id="GO:0005737">
    <property type="term" value="C:cytoplasm"/>
    <property type="evidence" value="ECO:0007669"/>
    <property type="project" value="TreeGrafter"/>
</dbReference>
<dbReference type="PANTHER" id="PTHR11703:SF2">
    <property type="entry name" value="DEOXYHYPUSINE SYNTHASE-LIKE PROTEIN"/>
    <property type="match status" value="1"/>
</dbReference>
<reference evidence="3" key="1">
    <citation type="journal article" date="2005" name="Int. J. Syst. Evol. Microbiol.">
        <title>Methanofollis formosanus sp. nov., isolated from a fish pond.</title>
        <authorList>
            <person name="Wu S.Y."/>
            <person name="Chen S.C."/>
            <person name="Lai M.C."/>
        </authorList>
    </citation>
    <scope>NUCLEOTIDE SEQUENCE</scope>
    <source>
        <strain evidence="3">ML15</strain>
    </source>
</reference>
<name>A0A8G1A3E1_9EURY</name>
<protein>
    <submittedName>
        <fullName evidence="3">Deoxyhypusine synthase</fullName>
        <ecNumber evidence="3">2.5.1.46</ecNumber>
    </submittedName>
</protein>
<evidence type="ECO:0000256" key="1">
    <source>
        <dbReference type="ARBA" id="ARBA00009892"/>
    </source>
</evidence>
<dbReference type="InterPro" id="IPR036982">
    <property type="entry name" value="Deoxyhypusine_synthase_sf"/>
</dbReference>
<sequence length="324" mass="34783">MELNPRQPVRPNSDVPSLVRAMSMTGFQGRKLGESARVWSEMIQDPDCTIILGLSGAMVPAGMQECLIELIAHRYVDAIVSTGANIFHDIAEHLSIHHYLGHHCVDDAALYDKGIDRIYDVFAYETEFRSVDFRVAAFAESLAPYHASSADFIRRLAGHITDLAPDGRSFTATAVQAGVPIFVPALCDSSLGIALTVARRRGAEVAIDQIADADELTAIVEGARKTGVVYVGGGVPKNFIQQTQVIASMHDNELGGHAYAVQYTSDAPHWGGLSGCTFEEAISWGKESPETRSVQCFCDATIALPIVTSALLGSGLVRARPGQG</sequence>
<dbReference type="SUPFAM" id="SSF52467">
    <property type="entry name" value="DHS-like NAD/FAD-binding domain"/>
    <property type="match status" value="1"/>
</dbReference>
<dbReference type="EMBL" id="CP037968">
    <property type="protein sequence ID" value="QYZ79706.1"/>
    <property type="molecule type" value="Genomic_DNA"/>
</dbReference>
<gene>
    <name evidence="3" type="ORF">E2N92_09840</name>
</gene>
<dbReference type="InterPro" id="IPR002773">
    <property type="entry name" value="Deoxyhypusine_synthase"/>
</dbReference>
<reference evidence="3" key="2">
    <citation type="submission" date="2019-03" db="EMBL/GenBank/DDBJ databases">
        <authorList>
            <person name="Chen S.-C."/>
            <person name="Wu S.-Y."/>
            <person name="Lai M.-C."/>
        </authorList>
    </citation>
    <scope>NUCLEOTIDE SEQUENCE</scope>
    <source>
        <strain evidence="3">ML15</strain>
    </source>
</reference>
<proteinExistence type="inferred from homology"/>
<evidence type="ECO:0000313" key="3">
    <source>
        <dbReference type="EMBL" id="QYZ79706.1"/>
    </source>
</evidence>
<dbReference type="PANTHER" id="PTHR11703">
    <property type="entry name" value="DEOXYHYPUSINE SYNTHASE"/>
    <property type="match status" value="1"/>
</dbReference>
<comment type="similarity">
    <text evidence="1">Belongs to the deoxyhypusine synthase family.</text>
</comment>
<keyword evidence="4" id="KW-1185">Reference proteome</keyword>
<dbReference type="OrthoDB" id="17730at2157"/>
<organism evidence="3 4">
    <name type="scientific">Methanofollis formosanus</name>
    <dbReference type="NCBI Taxonomy" id="299308"/>
    <lineage>
        <taxon>Archaea</taxon>
        <taxon>Methanobacteriati</taxon>
        <taxon>Methanobacteriota</taxon>
        <taxon>Stenosarchaea group</taxon>
        <taxon>Methanomicrobia</taxon>
        <taxon>Methanomicrobiales</taxon>
        <taxon>Methanomicrobiaceae</taxon>
        <taxon>Methanofollis</taxon>
    </lineage>
</organism>
<dbReference type="NCBIfam" id="NF002006">
    <property type="entry name" value="PRK00805.1"/>
    <property type="match status" value="1"/>
</dbReference>
<dbReference type="GO" id="GO:0034038">
    <property type="term" value="F:deoxyhypusine synthase activity"/>
    <property type="evidence" value="ECO:0007669"/>
    <property type="project" value="UniProtKB-EC"/>
</dbReference>